<comment type="caution">
    <text evidence="2">The sequence shown here is derived from an EMBL/GenBank/DDBJ whole genome shotgun (WGS) entry which is preliminary data.</text>
</comment>
<dbReference type="InterPro" id="IPR010734">
    <property type="entry name" value="Copine_C"/>
</dbReference>
<dbReference type="InterPro" id="IPR045052">
    <property type="entry name" value="Copine"/>
</dbReference>
<feature type="domain" description="Copine C-terminal" evidence="1">
    <location>
        <begin position="184"/>
        <end position="385"/>
    </location>
</feature>
<name>A0ABR2HK29_9EUKA</name>
<evidence type="ECO:0000259" key="1">
    <source>
        <dbReference type="Pfam" id="PF07002"/>
    </source>
</evidence>
<dbReference type="Pfam" id="PF07002">
    <property type="entry name" value="Copine"/>
    <property type="match status" value="1"/>
</dbReference>
<dbReference type="EMBL" id="JAPFFF010000027">
    <property type="protein sequence ID" value="KAK8848295.1"/>
    <property type="molecule type" value="Genomic_DNA"/>
</dbReference>
<sequence length="390" mass="44986">MKKSLFSLEPRPTKDSVIYAKISGHEFKKVHWYKKNKLYFQIECNYCDKKYVTLLKSHPSQSMDFYPFQLLYSKIQAITDDPRFPIRIRFYDYVNNLKEGKIVGECNTDIETLKNSVGKIIPITKTKKDGEKVDAGSFRVDSFRISELIPFMEYVKYGFKFNLAVAVDFFYENAKFYKKLHKEGEINGYGQVLSAALNVLMPYSFGDGVASYALGYRYKTKFRLCGNLTLDDSELFLHGIDEVVSTYRKSVQKVTFEGASWFTPMIEETTELAKINMKNFKAYTIVAVITCGKVSDQLQTIESLNKASFAPVSYIFINISPYNEMEWIDADDKPLAGSETVQARDCVDYIFYKDIVDKNLSLENEMMKEIPNHVAVWANINNIRPEFFAS</sequence>
<reference evidence="2 3" key="1">
    <citation type="submission" date="2024-04" db="EMBL/GenBank/DDBJ databases">
        <title>Tritrichomonas musculus Genome.</title>
        <authorList>
            <person name="Alves-Ferreira E."/>
            <person name="Grigg M."/>
            <person name="Lorenzi H."/>
            <person name="Galac M."/>
        </authorList>
    </citation>
    <scope>NUCLEOTIDE SEQUENCE [LARGE SCALE GENOMIC DNA]</scope>
    <source>
        <strain evidence="2 3">EAF2021</strain>
    </source>
</reference>
<accession>A0ABR2HK29</accession>
<dbReference type="PANTHER" id="PTHR10857:SF106">
    <property type="entry name" value="C2 DOMAIN-CONTAINING PROTEIN"/>
    <property type="match status" value="1"/>
</dbReference>
<proteinExistence type="predicted"/>
<organism evidence="2 3">
    <name type="scientific">Tritrichomonas musculus</name>
    <dbReference type="NCBI Taxonomy" id="1915356"/>
    <lineage>
        <taxon>Eukaryota</taxon>
        <taxon>Metamonada</taxon>
        <taxon>Parabasalia</taxon>
        <taxon>Tritrichomonadida</taxon>
        <taxon>Tritrichomonadidae</taxon>
        <taxon>Tritrichomonas</taxon>
    </lineage>
</organism>
<gene>
    <name evidence="2" type="ORF">M9Y10_019355</name>
</gene>
<evidence type="ECO:0000313" key="3">
    <source>
        <dbReference type="Proteomes" id="UP001470230"/>
    </source>
</evidence>
<dbReference type="PANTHER" id="PTHR10857">
    <property type="entry name" value="COPINE"/>
    <property type="match status" value="1"/>
</dbReference>
<evidence type="ECO:0000313" key="2">
    <source>
        <dbReference type="EMBL" id="KAK8848295.1"/>
    </source>
</evidence>
<dbReference type="Proteomes" id="UP001470230">
    <property type="component" value="Unassembled WGS sequence"/>
</dbReference>
<keyword evidence="3" id="KW-1185">Reference proteome</keyword>
<protein>
    <recommendedName>
        <fullName evidence="1">Copine C-terminal domain-containing protein</fullName>
    </recommendedName>
</protein>